<gene>
    <name evidence="1" type="ORF">SCALOS_LOCUS2943</name>
</gene>
<keyword evidence="2" id="KW-1185">Reference proteome</keyword>
<organism evidence="1 2">
    <name type="scientific">Scutellospora calospora</name>
    <dbReference type="NCBI Taxonomy" id="85575"/>
    <lineage>
        <taxon>Eukaryota</taxon>
        <taxon>Fungi</taxon>
        <taxon>Fungi incertae sedis</taxon>
        <taxon>Mucoromycota</taxon>
        <taxon>Glomeromycotina</taxon>
        <taxon>Glomeromycetes</taxon>
        <taxon>Diversisporales</taxon>
        <taxon>Gigasporaceae</taxon>
        <taxon>Scutellospora</taxon>
    </lineage>
</organism>
<evidence type="ECO:0000313" key="2">
    <source>
        <dbReference type="Proteomes" id="UP000789860"/>
    </source>
</evidence>
<reference evidence="1" key="1">
    <citation type="submission" date="2021-06" db="EMBL/GenBank/DDBJ databases">
        <authorList>
            <person name="Kallberg Y."/>
            <person name="Tangrot J."/>
            <person name="Rosling A."/>
        </authorList>
    </citation>
    <scope>NUCLEOTIDE SEQUENCE</scope>
    <source>
        <strain evidence="1">AU212A</strain>
    </source>
</reference>
<evidence type="ECO:0000313" key="1">
    <source>
        <dbReference type="EMBL" id="CAG8493858.1"/>
    </source>
</evidence>
<comment type="caution">
    <text evidence="1">The sequence shown here is derived from an EMBL/GenBank/DDBJ whole genome shotgun (WGS) entry which is preliminary data.</text>
</comment>
<name>A0ACA9KWZ2_9GLOM</name>
<feature type="non-terminal residue" evidence="1">
    <location>
        <position position="383"/>
    </location>
</feature>
<protein>
    <submittedName>
        <fullName evidence="1">7755_t:CDS:1</fullName>
    </submittedName>
</protein>
<sequence length="383" mass="46255">MSESYCLLQEFKRLIDNYFNNEKTNPFRYFLFQYEKNYNTQQDKDIHIQRYFILHNQIRIGSYLNIGDKKNEKVLKKTEHSGIKKLLKIQKIHFDELNSNDPENKIMRYRCDFQELNDFSKYNWYDIDCCSKRTLARYDNKSGFLEYGTYKTSSKNSERKNQHRSLKNKRYLMIDEEISAIGIMNDLINRKISAVKSLERKKMKRCWKPCNMFLYSDNSRVRKGYLLSVLFPNAYERRNNGQEKYLETLNLLDCKEYSVQIKGSDINFCPFVIAYTANTSIRFIYNFCEDKHLKSKSEQNYNNTKLFSTFGDIEDFFKFKFEIEFNYDVTLEKAKEIIKGRNRTIEELDNILYYRDEYLVDKSKYILGPIELYYPDLYISDSR</sequence>
<dbReference type="EMBL" id="CAJVPM010002876">
    <property type="protein sequence ID" value="CAG8493858.1"/>
    <property type="molecule type" value="Genomic_DNA"/>
</dbReference>
<accession>A0ACA9KWZ2</accession>
<dbReference type="Proteomes" id="UP000789860">
    <property type="component" value="Unassembled WGS sequence"/>
</dbReference>
<proteinExistence type="predicted"/>